<keyword evidence="4" id="KW-1185">Reference proteome</keyword>
<dbReference type="GO" id="GO:0004040">
    <property type="term" value="F:amidase activity"/>
    <property type="evidence" value="ECO:0007669"/>
    <property type="project" value="UniProtKB-EC"/>
</dbReference>
<protein>
    <submittedName>
        <fullName evidence="3">Amidase</fullName>
        <ecNumber evidence="3">3.5.1.4</ecNumber>
    </submittedName>
</protein>
<dbReference type="InterPro" id="IPR036928">
    <property type="entry name" value="AS_sf"/>
</dbReference>
<feature type="domain" description="Amidase" evidence="2">
    <location>
        <begin position="46"/>
        <end position="493"/>
    </location>
</feature>
<reference evidence="3 4" key="1">
    <citation type="journal article" date="2021" name="Microbiol. Resour. Announc.">
        <title>Draft Genome Sequence of Coralloluteibacterium stylophorae LMG 29479T.</title>
        <authorList>
            <person name="Karlyshev A.V."/>
            <person name="Kudryashova E.B."/>
            <person name="Ariskina E.V."/>
            <person name="Conroy A.P."/>
            <person name="Abidueva E.Y."/>
        </authorList>
    </citation>
    <scope>NUCLEOTIDE SEQUENCE [LARGE SCALE GENOMIC DNA]</scope>
    <source>
        <strain evidence="3 4">LMG 29479</strain>
    </source>
</reference>
<dbReference type="InterPro" id="IPR023631">
    <property type="entry name" value="Amidase_dom"/>
</dbReference>
<feature type="signal peptide" evidence="1">
    <location>
        <begin position="1"/>
        <end position="19"/>
    </location>
</feature>
<dbReference type="PANTHER" id="PTHR42678">
    <property type="entry name" value="AMIDASE"/>
    <property type="match status" value="1"/>
</dbReference>
<feature type="chain" id="PRO_5042920931" evidence="1">
    <location>
        <begin position="20"/>
        <end position="516"/>
    </location>
</feature>
<evidence type="ECO:0000313" key="3">
    <source>
        <dbReference type="EMBL" id="MBS7455613.1"/>
    </source>
</evidence>
<evidence type="ECO:0000256" key="1">
    <source>
        <dbReference type="SAM" id="SignalP"/>
    </source>
</evidence>
<dbReference type="SUPFAM" id="SSF75304">
    <property type="entry name" value="Amidase signature (AS) enzymes"/>
    <property type="match status" value="1"/>
</dbReference>
<keyword evidence="3" id="KW-0378">Hydrolase</keyword>
<comment type="caution">
    <text evidence="3">The sequence shown here is derived from an EMBL/GenBank/DDBJ whole genome shotgun (WGS) entry which is preliminary data.</text>
</comment>
<proteinExistence type="predicted"/>
<organism evidence="3 4">
    <name type="scientific">Coralloluteibacterium stylophorae</name>
    <dbReference type="NCBI Taxonomy" id="1776034"/>
    <lineage>
        <taxon>Bacteria</taxon>
        <taxon>Pseudomonadati</taxon>
        <taxon>Pseudomonadota</taxon>
        <taxon>Gammaproteobacteria</taxon>
        <taxon>Lysobacterales</taxon>
        <taxon>Lysobacteraceae</taxon>
        <taxon>Coralloluteibacterium</taxon>
    </lineage>
</organism>
<dbReference type="PANTHER" id="PTHR42678:SF34">
    <property type="entry name" value="OS04G0183300 PROTEIN"/>
    <property type="match status" value="1"/>
</dbReference>
<keyword evidence="1" id="KW-0732">Signal</keyword>
<dbReference type="Pfam" id="PF01425">
    <property type="entry name" value="Amidase"/>
    <property type="match status" value="1"/>
</dbReference>
<dbReference type="NCBIfam" id="NF006006">
    <property type="entry name" value="PRK08137.1"/>
    <property type="match status" value="1"/>
</dbReference>
<dbReference type="EMBL" id="JAGQFT020000001">
    <property type="protein sequence ID" value="MBS7455613.1"/>
    <property type="molecule type" value="Genomic_DNA"/>
</dbReference>
<dbReference type="Proteomes" id="UP000675747">
    <property type="component" value="Unassembled WGS sequence"/>
</dbReference>
<dbReference type="EC" id="3.5.1.4" evidence="3"/>
<evidence type="ECO:0000259" key="2">
    <source>
        <dbReference type="Pfam" id="PF01425"/>
    </source>
</evidence>
<name>A0AAP2FYT3_9GAMM</name>
<sequence length="516" mass="52982">MIRTAFATLVLLVAPLAAAAPADPLALDGTALAQRLEAGATGADRVTALALERIERLDPRIDAVIATNPDAREQARASDARRAAGAARGPLDGLPLLVKDNIESRDPMPTTAGSLALADNLAGRDAPVVARLRAAGMVILGKTNLSEWANIRDADSISGWSATGGQTRNPHVLDRNPCGSSSGSGAAVAAGFAPFALGTETNGSITCPAAVAGIVGLKPTVGLVPRTHIVPISSSQDTAGPMTRSVADAALLLTALAGSDPADPATAEADARRTDYAAALDPDALAGARLGVLRSAAGFHAATDAVFERALDTLRGQGAVLVEVEAFPEEAALDAHQLPILLSELKATLDAYLASTDPQRVATRSLADVIAFNRAYAEVELAPFGQSLFEEAVATTGLDDPDYLAHRDAARRIAAGGIDRLLAGHDLVALVAPTMGPAWPTDPVLKDRYVGGGIGNPAAIAGYPHLTVPMGAVRGLPVGLSFVGAAWSEARLLALGHAFEQAAQARVRPRWLGTLR</sequence>
<gene>
    <name evidence="3" type="ORF">KB893_000485</name>
</gene>
<dbReference type="AlphaFoldDB" id="A0AAP2FYT3"/>
<dbReference type="Gene3D" id="3.90.1300.10">
    <property type="entry name" value="Amidase signature (AS) domain"/>
    <property type="match status" value="1"/>
</dbReference>
<evidence type="ECO:0000313" key="4">
    <source>
        <dbReference type="Proteomes" id="UP000675747"/>
    </source>
</evidence>
<accession>A0AAP2FYT3</accession>
<dbReference type="RefSeq" id="WP_213173298.1">
    <property type="nucleotide sequence ID" value="NZ_JAGQFT020000001.1"/>
</dbReference>